<dbReference type="GO" id="GO:0046785">
    <property type="term" value="P:microtubule polymerization"/>
    <property type="evidence" value="ECO:0007669"/>
    <property type="project" value="InterPro"/>
</dbReference>
<organism evidence="1 2">
    <name type="scientific">Phakopsora pachyrhizi</name>
    <name type="common">Asian soybean rust disease fungus</name>
    <dbReference type="NCBI Taxonomy" id="170000"/>
    <lineage>
        <taxon>Eukaryota</taxon>
        <taxon>Fungi</taxon>
        <taxon>Dikarya</taxon>
        <taxon>Basidiomycota</taxon>
        <taxon>Pucciniomycotina</taxon>
        <taxon>Pucciniomycetes</taxon>
        <taxon>Pucciniales</taxon>
        <taxon>Phakopsoraceae</taxon>
        <taxon>Phakopsora</taxon>
    </lineage>
</organism>
<protein>
    <submittedName>
        <fullName evidence="1">Uncharacterized protein</fullName>
    </submittedName>
</protein>
<dbReference type="PANTHER" id="PTHR12609">
    <property type="entry name" value="MICROTUBULE ASSOCIATED PROTEIN XMAP215"/>
    <property type="match status" value="1"/>
</dbReference>
<keyword evidence="2" id="KW-1185">Reference proteome</keyword>
<accession>A0AAV0AT83</accession>
<dbReference type="GO" id="GO:0030951">
    <property type="term" value="P:establishment or maintenance of microtubule cytoskeleton polarity"/>
    <property type="evidence" value="ECO:0007669"/>
    <property type="project" value="InterPro"/>
</dbReference>
<evidence type="ECO:0000313" key="2">
    <source>
        <dbReference type="Proteomes" id="UP001153365"/>
    </source>
</evidence>
<dbReference type="InterPro" id="IPR045110">
    <property type="entry name" value="XMAP215"/>
</dbReference>
<dbReference type="Gene3D" id="1.25.10.10">
    <property type="entry name" value="Leucine-rich Repeat Variant"/>
    <property type="match status" value="1"/>
</dbReference>
<dbReference type="SUPFAM" id="SSF48371">
    <property type="entry name" value="ARM repeat"/>
    <property type="match status" value="1"/>
</dbReference>
<comment type="caution">
    <text evidence="1">The sequence shown here is derived from an EMBL/GenBank/DDBJ whole genome shotgun (WGS) entry which is preliminary data.</text>
</comment>
<name>A0AAV0AT83_PHAPC</name>
<dbReference type="GO" id="GO:0007051">
    <property type="term" value="P:spindle organization"/>
    <property type="evidence" value="ECO:0007669"/>
    <property type="project" value="InterPro"/>
</dbReference>
<reference evidence="1" key="1">
    <citation type="submission" date="2022-06" db="EMBL/GenBank/DDBJ databases">
        <authorList>
            <consortium name="SYNGENTA / RWTH Aachen University"/>
        </authorList>
    </citation>
    <scope>NUCLEOTIDE SEQUENCE</scope>
</reference>
<dbReference type="InterPro" id="IPR011989">
    <property type="entry name" value="ARM-like"/>
</dbReference>
<dbReference type="InterPro" id="IPR016024">
    <property type="entry name" value="ARM-type_fold"/>
</dbReference>
<proteinExistence type="predicted"/>
<evidence type="ECO:0000313" key="1">
    <source>
        <dbReference type="EMBL" id="CAH7671761.1"/>
    </source>
</evidence>
<gene>
    <name evidence="1" type="ORF">PPACK8108_LOCUS6577</name>
</gene>
<dbReference type="AlphaFoldDB" id="A0AAV0AT83"/>
<dbReference type="GO" id="GO:0051010">
    <property type="term" value="F:microtubule plus-end binding"/>
    <property type="evidence" value="ECO:0007669"/>
    <property type="project" value="InterPro"/>
</dbReference>
<dbReference type="GO" id="GO:0061863">
    <property type="term" value="F:microtubule plus end polymerase"/>
    <property type="evidence" value="ECO:0007669"/>
    <property type="project" value="InterPro"/>
</dbReference>
<dbReference type="EMBL" id="CALTRL010001251">
    <property type="protein sequence ID" value="CAH7671761.1"/>
    <property type="molecule type" value="Genomic_DNA"/>
</dbReference>
<dbReference type="Proteomes" id="UP001153365">
    <property type="component" value="Unassembled WGS sequence"/>
</dbReference>
<sequence>MPDAKILCMIGASNFLKFLAKGLRRDFGKYHSYMFVPVLKKFKEKKVNVVEALCNCLDAMAITIMLSDLAEDIVTFSKHKNPQVKDQTMKFLVRCLWNTENQIPKTEVKSFLGVMLGRLEDAVVPVREASAEGFGTLMKLVEKATFASII</sequence>